<organism evidence="1 2">
    <name type="scientific">Elysia crispata</name>
    <name type="common">lettuce slug</name>
    <dbReference type="NCBI Taxonomy" id="231223"/>
    <lineage>
        <taxon>Eukaryota</taxon>
        <taxon>Metazoa</taxon>
        <taxon>Spiralia</taxon>
        <taxon>Lophotrochozoa</taxon>
        <taxon>Mollusca</taxon>
        <taxon>Gastropoda</taxon>
        <taxon>Heterobranchia</taxon>
        <taxon>Euthyneura</taxon>
        <taxon>Panpulmonata</taxon>
        <taxon>Sacoglossa</taxon>
        <taxon>Placobranchoidea</taxon>
        <taxon>Plakobranchidae</taxon>
        <taxon>Elysia</taxon>
    </lineage>
</organism>
<reference evidence="1" key="1">
    <citation type="journal article" date="2023" name="G3 (Bethesda)">
        <title>A reference genome for the long-term kleptoplast-retaining sea slug Elysia crispata morphotype clarki.</title>
        <authorList>
            <person name="Eastman K.E."/>
            <person name="Pendleton A.L."/>
            <person name="Shaikh M.A."/>
            <person name="Suttiyut T."/>
            <person name="Ogas R."/>
            <person name="Tomko P."/>
            <person name="Gavelis G."/>
            <person name="Widhalm J.R."/>
            <person name="Wisecaver J.H."/>
        </authorList>
    </citation>
    <scope>NUCLEOTIDE SEQUENCE</scope>
    <source>
        <strain evidence="1">ECLA1</strain>
    </source>
</reference>
<dbReference type="Proteomes" id="UP001283361">
    <property type="component" value="Unassembled WGS sequence"/>
</dbReference>
<evidence type="ECO:0000313" key="2">
    <source>
        <dbReference type="Proteomes" id="UP001283361"/>
    </source>
</evidence>
<comment type="caution">
    <text evidence="1">The sequence shown here is derived from an EMBL/GenBank/DDBJ whole genome shotgun (WGS) entry which is preliminary data.</text>
</comment>
<gene>
    <name evidence="1" type="ORF">RRG08_047356</name>
</gene>
<keyword evidence="2" id="KW-1185">Reference proteome</keyword>
<protein>
    <submittedName>
        <fullName evidence="1">Uncharacterized protein</fullName>
    </submittedName>
</protein>
<name>A0AAE1AZF3_9GAST</name>
<dbReference type="EMBL" id="JAWDGP010000850">
    <property type="protein sequence ID" value="KAK3796743.1"/>
    <property type="molecule type" value="Genomic_DNA"/>
</dbReference>
<accession>A0AAE1AZF3</accession>
<proteinExistence type="predicted"/>
<evidence type="ECO:0000313" key="1">
    <source>
        <dbReference type="EMBL" id="KAK3796743.1"/>
    </source>
</evidence>
<dbReference type="AlphaFoldDB" id="A0AAE1AZF3"/>
<sequence length="73" mass="7966">MSGPLIPWSPGLVERDVLGRVASTGVEGNQGGLGLWMSAEGSLDYGRGRWEVIYATTGAMRSCIQPQHRMDRF</sequence>